<sequence>MLFSPRYDKFVDEVIMCTLTIPIPDEILTAAKMSQDEAIKDMKTAFACQMFKDHRLPLWQSAKICDMDKFEFAGFLTRNKIPVIDYSVGELEQEVAMLEQMHQFIHRG</sequence>
<dbReference type="Proteomes" id="UP000009222">
    <property type="component" value="Chromosome"/>
</dbReference>
<dbReference type="KEGG" id="taz:TREAZ_0654"/>
<proteinExistence type="predicted"/>
<dbReference type="InParanoid" id="F5YAX5"/>
<gene>
    <name evidence="1" type="ordered locus">TREAZ_0654</name>
</gene>
<dbReference type="HOGENOM" id="CLU_2195757_0_0_12"/>
<name>F5YAX5_LEAAZ</name>
<dbReference type="AlphaFoldDB" id="F5YAX5"/>
<dbReference type="STRING" id="545695.TREAZ_0654"/>
<accession>F5YAX5</accession>
<evidence type="ECO:0000313" key="1">
    <source>
        <dbReference type="EMBL" id="AEF81306.1"/>
    </source>
</evidence>
<keyword evidence="2" id="KW-1185">Reference proteome</keyword>
<evidence type="ECO:0000313" key="2">
    <source>
        <dbReference type="Proteomes" id="UP000009222"/>
    </source>
</evidence>
<dbReference type="Pfam" id="PF03683">
    <property type="entry name" value="UPF0175"/>
    <property type="match status" value="1"/>
</dbReference>
<reference evidence="1 2" key="2">
    <citation type="journal article" date="2011" name="ISME J.">
        <title>RNA-seq reveals cooperative metabolic interactions between two termite-gut spirochete species in co-culture.</title>
        <authorList>
            <person name="Rosenthal A.Z."/>
            <person name="Matson E.G."/>
            <person name="Eldar A."/>
            <person name="Leadbetter J.R."/>
        </authorList>
    </citation>
    <scope>NUCLEOTIDE SEQUENCE [LARGE SCALE GENOMIC DNA]</scope>
    <source>
        <strain evidence="2">ATCC BAA-888 / DSM 13862 / ZAS-9</strain>
    </source>
</reference>
<dbReference type="EMBL" id="CP001841">
    <property type="protein sequence ID" value="AEF81306.1"/>
    <property type="molecule type" value="Genomic_DNA"/>
</dbReference>
<dbReference type="InterPro" id="IPR005368">
    <property type="entry name" value="UPF0175"/>
</dbReference>
<protein>
    <submittedName>
        <fullName evidence="1">Uncharacterized protein</fullName>
    </submittedName>
</protein>
<organism evidence="1 2">
    <name type="scientific">Leadbettera azotonutricia (strain ATCC BAA-888 / DSM 13862 / ZAS-9)</name>
    <name type="common">Treponema azotonutricium</name>
    <dbReference type="NCBI Taxonomy" id="545695"/>
    <lineage>
        <taxon>Bacteria</taxon>
        <taxon>Pseudomonadati</taxon>
        <taxon>Spirochaetota</taxon>
        <taxon>Spirochaetia</taxon>
        <taxon>Spirochaetales</taxon>
        <taxon>Breznakiellaceae</taxon>
        <taxon>Leadbettera</taxon>
    </lineage>
</organism>
<reference evidence="2" key="1">
    <citation type="submission" date="2009-12" db="EMBL/GenBank/DDBJ databases">
        <title>Complete sequence of Treponema azotonutricium strain ZAS-9.</title>
        <authorList>
            <person name="Tetu S.G."/>
            <person name="Matson E."/>
            <person name="Ren Q."/>
            <person name="Seshadri R."/>
            <person name="Elbourne L."/>
            <person name="Hassan K.A."/>
            <person name="Durkin A."/>
            <person name="Radune D."/>
            <person name="Mohamoud Y."/>
            <person name="Shay R."/>
            <person name="Jin S."/>
            <person name="Zhang X."/>
            <person name="Lucey K."/>
            <person name="Ballor N.R."/>
            <person name="Ottesen E."/>
            <person name="Rosenthal R."/>
            <person name="Allen A."/>
            <person name="Leadbetter J.R."/>
            <person name="Paulsen I.T."/>
        </authorList>
    </citation>
    <scope>NUCLEOTIDE SEQUENCE [LARGE SCALE GENOMIC DNA]</scope>
    <source>
        <strain evidence="2">ATCC BAA-888 / DSM 13862 / ZAS-9</strain>
    </source>
</reference>